<feature type="chain" id="PRO_5041740579" description="Peptidase S1 domain-containing protein" evidence="8">
    <location>
        <begin position="23"/>
        <end position="330"/>
    </location>
</feature>
<evidence type="ECO:0000259" key="9">
    <source>
        <dbReference type="PROSITE" id="PS50240"/>
    </source>
</evidence>
<comment type="caution">
    <text evidence="10">The sequence shown here is derived from an EMBL/GenBank/DDBJ whole genome shotgun (WGS) entry which is preliminary data.</text>
</comment>
<evidence type="ECO:0000313" key="10">
    <source>
        <dbReference type="EMBL" id="KAK2703254.1"/>
    </source>
</evidence>
<evidence type="ECO:0000256" key="2">
    <source>
        <dbReference type="ARBA" id="ARBA00022525"/>
    </source>
</evidence>
<evidence type="ECO:0000256" key="5">
    <source>
        <dbReference type="ARBA" id="ARBA00022825"/>
    </source>
</evidence>
<organism evidence="10 11">
    <name type="scientific">Artemia franciscana</name>
    <name type="common">Brine shrimp</name>
    <name type="synonym">Artemia sanfranciscana</name>
    <dbReference type="NCBI Taxonomy" id="6661"/>
    <lineage>
        <taxon>Eukaryota</taxon>
        <taxon>Metazoa</taxon>
        <taxon>Ecdysozoa</taxon>
        <taxon>Arthropoda</taxon>
        <taxon>Crustacea</taxon>
        <taxon>Branchiopoda</taxon>
        <taxon>Anostraca</taxon>
        <taxon>Artemiidae</taxon>
        <taxon>Artemia</taxon>
    </lineage>
</organism>
<keyword evidence="11" id="KW-1185">Reference proteome</keyword>
<dbReference type="InterPro" id="IPR050127">
    <property type="entry name" value="Serine_Proteases_S1"/>
</dbReference>
<evidence type="ECO:0000256" key="8">
    <source>
        <dbReference type="SAM" id="SignalP"/>
    </source>
</evidence>
<dbReference type="SUPFAM" id="SSF50494">
    <property type="entry name" value="Trypsin-like serine proteases"/>
    <property type="match status" value="1"/>
</dbReference>
<dbReference type="FunFam" id="2.40.10.10:FF:000015">
    <property type="entry name" value="Atrial natriuretic peptide-converting enzyme"/>
    <property type="match status" value="1"/>
</dbReference>
<dbReference type="PRINTS" id="PR00722">
    <property type="entry name" value="CHYMOTRYPSIN"/>
</dbReference>
<dbReference type="PANTHER" id="PTHR24264">
    <property type="entry name" value="TRYPSIN-RELATED"/>
    <property type="match status" value="1"/>
</dbReference>
<dbReference type="InterPro" id="IPR001314">
    <property type="entry name" value="Peptidase_S1A"/>
</dbReference>
<feature type="domain" description="Peptidase S1" evidence="9">
    <location>
        <begin position="93"/>
        <end position="327"/>
    </location>
</feature>
<dbReference type="GO" id="GO:0006508">
    <property type="term" value="P:proteolysis"/>
    <property type="evidence" value="ECO:0007669"/>
    <property type="project" value="UniProtKB-KW"/>
</dbReference>
<comment type="subcellular location">
    <subcellularLocation>
        <location evidence="1">Secreted</location>
    </subcellularLocation>
</comment>
<dbReference type="SMART" id="SM00020">
    <property type="entry name" value="Tryp_SPc"/>
    <property type="match status" value="1"/>
</dbReference>
<keyword evidence="4 7" id="KW-0378">Hydrolase</keyword>
<dbReference type="GO" id="GO:0004252">
    <property type="term" value="F:serine-type endopeptidase activity"/>
    <property type="evidence" value="ECO:0007669"/>
    <property type="project" value="InterPro"/>
</dbReference>
<evidence type="ECO:0000256" key="3">
    <source>
        <dbReference type="ARBA" id="ARBA00022670"/>
    </source>
</evidence>
<evidence type="ECO:0000256" key="7">
    <source>
        <dbReference type="RuleBase" id="RU363034"/>
    </source>
</evidence>
<dbReference type="InterPro" id="IPR043504">
    <property type="entry name" value="Peptidase_S1_PA_chymotrypsin"/>
</dbReference>
<dbReference type="Proteomes" id="UP001187531">
    <property type="component" value="Unassembled WGS sequence"/>
</dbReference>
<keyword evidence="5 7" id="KW-0720">Serine protease</keyword>
<evidence type="ECO:0000256" key="6">
    <source>
        <dbReference type="ARBA" id="ARBA00023157"/>
    </source>
</evidence>
<protein>
    <recommendedName>
        <fullName evidence="9">Peptidase S1 domain-containing protein</fullName>
    </recommendedName>
</protein>
<dbReference type="Gene3D" id="2.40.10.10">
    <property type="entry name" value="Trypsin-like serine proteases"/>
    <property type="match status" value="1"/>
</dbReference>
<dbReference type="CDD" id="cd00190">
    <property type="entry name" value="Tryp_SPc"/>
    <property type="match status" value="1"/>
</dbReference>
<keyword evidence="6" id="KW-1015">Disulfide bond</keyword>
<dbReference type="InterPro" id="IPR009003">
    <property type="entry name" value="Peptidase_S1_PA"/>
</dbReference>
<proteinExistence type="predicted"/>
<dbReference type="PANTHER" id="PTHR24264:SF65">
    <property type="entry name" value="SRCR DOMAIN-CONTAINING PROTEIN"/>
    <property type="match status" value="1"/>
</dbReference>
<dbReference type="PROSITE" id="PS50240">
    <property type="entry name" value="TRYPSIN_DOM"/>
    <property type="match status" value="1"/>
</dbReference>
<dbReference type="Pfam" id="PF00089">
    <property type="entry name" value="Trypsin"/>
    <property type="match status" value="1"/>
</dbReference>
<keyword evidence="8" id="KW-0732">Signal</keyword>
<name>A0AA88H9Y7_ARTSF</name>
<reference evidence="10" key="1">
    <citation type="submission" date="2023-07" db="EMBL/GenBank/DDBJ databases">
        <title>Chromosome-level genome assembly of Artemia franciscana.</title>
        <authorList>
            <person name="Jo E."/>
        </authorList>
    </citation>
    <scope>NUCLEOTIDE SEQUENCE</scope>
    <source>
        <tissue evidence="10">Whole body</tissue>
    </source>
</reference>
<gene>
    <name evidence="10" type="ORF">QYM36_018240</name>
</gene>
<evidence type="ECO:0000313" key="11">
    <source>
        <dbReference type="Proteomes" id="UP001187531"/>
    </source>
</evidence>
<evidence type="ECO:0000256" key="4">
    <source>
        <dbReference type="ARBA" id="ARBA00022801"/>
    </source>
</evidence>
<dbReference type="AlphaFoldDB" id="A0AA88H9Y7"/>
<dbReference type="InterPro" id="IPR033116">
    <property type="entry name" value="TRYPSIN_SER"/>
</dbReference>
<feature type="signal peptide" evidence="8">
    <location>
        <begin position="1"/>
        <end position="22"/>
    </location>
</feature>
<dbReference type="PROSITE" id="PS00135">
    <property type="entry name" value="TRYPSIN_SER"/>
    <property type="match status" value="1"/>
</dbReference>
<dbReference type="PROSITE" id="PS00134">
    <property type="entry name" value="TRYPSIN_HIS"/>
    <property type="match status" value="1"/>
</dbReference>
<dbReference type="GO" id="GO:0005615">
    <property type="term" value="C:extracellular space"/>
    <property type="evidence" value="ECO:0007669"/>
    <property type="project" value="TreeGrafter"/>
</dbReference>
<dbReference type="EMBL" id="JAVRJZ010000109">
    <property type="protein sequence ID" value="KAK2703254.1"/>
    <property type="molecule type" value="Genomic_DNA"/>
</dbReference>
<dbReference type="InterPro" id="IPR018114">
    <property type="entry name" value="TRYPSIN_HIS"/>
</dbReference>
<sequence>MPKKRMCSFLFFLILSFHSSYCCNPKALDYFNRELNPRNTPFQTPEPEDPVINNPLLDEDPGSSPIPEFCQVQSNLNQNCAESDCGSKIFPSIVGGKTATPGSHPWIASIMENSNHICGGALVSNKHVLTAAHCVLQGNDYTVRLGEHDQDDKTDPNQIDMPVKEVVTHQDYITTRTGIKNDIALVVLETPVALTSRIAPICLPYGDLREYDFANSEATASGWGKLTSGGEFASILQEVNLKIVPQNDCSKVWRSIKDQHICARAPGKDSCDGDSGGPLTVFDSKTGLNYLIGLVSFGLRNRCADKKFPGVYTRITSYMDWIEENVRNTL</sequence>
<keyword evidence="2" id="KW-0964">Secreted</keyword>
<keyword evidence="3 7" id="KW-0645">Protease</keyword>
<evidence type="ECO:0000256" key="1">
    <source>
        <dbReference type="ARBA" id="ARBA00004613"/>
    </source>
</evidence>
<accession>A0AA88H9Y7</accession>
<dbReference type="InterPro" id="IPR001254">
    <property type="entry name" value="Trypsin_dom"/>
</dbReference>